<evidence type="ECO:0000256" key="10">
    <source>
        <dbReference type="ARBA" id="ARBA00023242"/>
    </source>
</evidence>
<evidence type="ECO:0000256" key="13">
    <source>
        <dbReference type="ARBA" id="ARBA00032500"/>
    </source>
</evidence>
<evidence type="ECO:0000256" key="7">
    <source>
        <dbReference type="ARBA" id="ARBA00023015"/>
    </source>
</evidence>
<accession>A0AAD4UMB7</accession>
<evidence type="ECO:0000313" key="19">
    <source>
        <dbReference type="Proteomes" id="UP001214576"/>
    </source>
</evidence>
<evidence type="ECO:0000256" key="11">
    <source>
        <dbReference type="ARBA" id="ARBA00025013"/>
    </source>
</evidence>
<dbReference type="GO" id="GO:0008270">
    <property type="term" value="F:zinc ion binding"/>
    <property type="evidence" value="ECO:0007669"/>
    <property type="project" value="UniProtKB-KW"/>
</dbReference>
<sequence length="758" mass="86826">MWGLLKPQGSLSSSCDQSTFRLFVDATGDYSPGSCIHSLLLLNRKLPPEADTHGSSGLGLGPGFTEKRPRPTCQELSAWPSAFSPSSRLSSPRFHLLLDHLLQVFLSLAALAASLVLRGTRGRAPGWEAHVGDKLVPSSDTGTEANEELQTRPSERSPVPSALGSGSEIPPQLEREFRERCSQCAAVSWGLTDEGKYYCTSCHNVTERSREVIDTGAIPNTKIQAINRGLKRKRKLEKGWDWYVCEGFQHILYQQAEALQSLGVGPELKNEVLHNFWKRYLQKSKQAYCKNPVHTSRRKTTVLEDNSSHSDWESEPELLSDVSCPSFAESGAESQPDVRTPKPFPIIKASHSETTSVCSGSLDGVEYSLRKEKGIMKMSVPRTLAFCYLSLLWQRETITLSDLLRFVEEEHIPYIHAFQHFPEEMKLYGRDKGIFAIESWPNYEVIFKKIIEVATFLDLPRFPDITENCYLHPNVLCMKYLMEVNLPDEMHNLTCLVVKATGIGEVDFLRFDPIAKKAKTVKYDVQAVAVIVVALKLLFLLDDNLEWSLSNIAKKYNEKNKEDKPWFDFRKWYQVMKKAIDEKKQKWEEARAKFLWKGEKPIYYSAIDRPVVYKRREMLVSLQKQFSTLVDSAPNIEKKKPSSFQFNWTEEDSERPCFHGHSLQGVLQQKGQSLTTKNSLYWLSTQKFCKSHCKHVTTYEESNFSLSYQFILNLFSFLLRIKTSFLHEEVSLIEKRLFKAKYNKTNKKSSRSRKTRKC</sequence>
<proteinExistence type="inferred from homology"/>
<comment type="caution">
    <text evidence="18">The sequence shown here is derived from an EMBL/GenBank/DDBJ whole genome shotgun (WGS) entry which is preliminary data.</text>
</comment>
<evidence type="ECO:0000256" key="1">
    <source>
        <dbReference type="ARBA" id="ARBA00004604"/>
    </source>
</evidence>
<evidence type="ECO:0000256" key="2">
    <source>
        <dbReference type="ARBA" id="ARBA00006899"/>
    </source>
</evidence>
<evidence type="ECO:0000256" key="4">
    <source>
        <dbReference type="ARBA" id="ARBA00022723"/>
    </source>
</evidence>
<evidence type="ECO:0000256" key="14">
    <source>
        <dbReference type="SAM" id="MobiDB-lite"/>
    </source>
</evidence>
<feature type="domain" description="RRN7-type" evidence="15">
    <location>
        <begin position="176"/>
        <end position="207"/>
    </location>
</feature>
<evidence type="ECO:0000313" key="18">
    <source>
        <dbReference type="EMBL" id="KAI4547364.1"/>
    </source>
</evidence>
<feature type="domain" description="Rrn7/TAF1B C-terminal cyclin" evidence="17">
    <location>
        <begin position="439"/>
        <end position="628"/>
    </location>
</feature>
<gene>
    <name evidence="18" type="ORF">MG293_003919</name>
</gene>
<keyword evidence="7" id="KW-0805">Transcription regulation</keyword>
<keyword evidence="9" id="KW-0804">Transcription</keyword>
<dbReference type="InterPro" id="IPR021752">
    <property type="entry name" value="TF_Rrn7_Zf"/>
</dbReference>
<dbReference type="InterPro" id="IPR033599">
    <property type="entry name" value="TAF1B/Rrn7"/>
</dbReference>
<dbReference type="GO" id="GO:0001164">
    <property type="term" value="F:RNA polymerase I core promoter sequence-specific DNA binding"/>
    <property type="evidence" value="ECO:0007669"/>
    <property type="project" value="InterPro"/>
</dbReference>
<protein>
    <recommendedName>
        <fullName evidence="3">TATA box-binding protein-associated factor RNA polymerase I subunit B</fullName>
    </recommendedName>
    <alternativeName>
        <fullName evidence="13">TATA box-binding protein-associated factor 1B</fullName>
    </alternativeName>
    <alternativeName>
        <fullName evidence="12">Transcription initiation factor SL1/TIF-IB subunit B</fullName>
    </alternativeName>
</protein>
<feature type="region of interest" description="Disordered" evidence="14">
    <location>
        <begin position="128"/>
        <end position="169"/>
    </location>
</feature>
<dbReference type="InterPro" id="IPR048540">
    <property type="entry name" value="Rrn7_cyclin_N"/>
</dbReference>
<dbReference type="Pfam" id="PF20645">
    <property type="entry name" value="Rrn7_cyclin_C"/>
    <property type="match status" value="1"/>
</dbReference>
<evidence type="ECO:0000256" key="8">
    <source>
        <dbReference type="ARBA" id="ARBA00023125"/>
    </source>
</evidence>
<comment type="subcellular location">
    <subcellularLocation>
        <location evidence="1">Nucleus</location>
        <location evidence="1">Nucleolus</location>
    </subcellularLocation>
</comment>
<keyword evidence="6" id="KW-0862">Zinc</keyword>
<evidence type="ECO:0000256" key="6">
    <source>
        <dbReference type="ARBA" id="ARBA00022833"/>
    </source>
</evidence>
<dbReference type="EMBL" id="JAKZEL010000002">
    <property type="protein sequence ID" value="KAI4547364.1"/>
    <property type="molecule type" value="Genomic_DNA"/>
</dbReference>
<dbReference type="PANTHER" id="PTHR31576:SF2">
    <property type="entry name" value="TATA BOX-BINDING PROTEIN-ASSOCIATED FACTOR RNA POLYMERASE I SUBUNIT B"/>
    <property type="match status" value="1"/>
</dbReference>
<keyword evidence="10" id="KW-0539">Nucleus</keyword>
<dbReference type="GO" id="GO:0070860">
    <property type="term" value="C:RNA polymerase I core factor complex"/>
    <property type="evidence" value="ECO:0007669"/>
    <property type="project" value="InterPro"/>
</dbReference>
<name>A0AAD4UMB7_OVIAM</name>
<comment type="function">
    <text evidence="11">Component of RNA polymerase I core factor complex that acts as a GTF2B/TFIIB-like factor and plays a key role in multiple steps during transcription initiation such as pre-initiation complex (PIC) assembly and postpolymerase recruitment events in polymerase I (Pol I) transcription. Binds rDNA promoters and plays a role in Pol I recruitment as a component of the SL1/TIF-IB complex and, possibly, directly through its interaction with RRN3.</text>
</comment>
<keyword evidence="4" id="KW-0479">Metal-binding</keyword>
<feature type="domain" description="Rrn7/TAF1B N-terminal cyclin" evidence="16">
    <location>
        <begin position="379"/>
        <end position="422"/>
    </location>
</feature>
<organism evidence="18 19">
    <name type="scientific">Ovis ammon polii</name>
    <dbReference type="NCBI Taxonomy" id="230172"/>
    <lineage>
        <taxon>Eukaryota</taxon>
        <taxon>Metazoa</taxon>
        <taxon>Chordata</taxon>
        <taxon>Craniata</taxon>
        <taxon>Vertebrata</taxon>
        <taxon>Euteleostomi</taxon>
        <taxon>Mammalia</taxon>
        <taxon>Eutheria</taxon>
        <taxon>Laurasiatheria</taxon>
        <taxon>Artiodactyla</taxon>
        <taxon>Ruminantia</taxon>
        <taxon>Pecora</taxon>
        <taxon>Bovidae</taxon>
        <taxon>Caprinae</taxon>
        <taxon>Ovis</taxon>
    </lineage>
</organism>
<dbReference type="Proteomes" id="UP001214576">
    <property type="component" value="Unassembled WGS sequence"/>
</dbReference>
<evidence type="ECO:0000256" key="5">
    <source>
        <dbReference type="ARBA" id="ARBA00022771"/>
    </source>
</evidence>
<dbReference type="InterPro" id="IPR048538">
    <property type="entry name" value="Rrn7_cyclin_C"/>
</dbReference>
<dbReference type="AlphaFoldDB" id="A0AAD4UMB7"/>
<dbReference type="GO" id="GO:0005668">
    <property type="term" value="C:RNA polymerase transcription factor SL1 complex"/>
    <property type="evidence" value="ECO:0007669"/>
    <property type="project" value="TreeGrafter"/>
</dbReference>
<comment type="similarity">
    <text evidence="2">Belongs to the RRN7/TAF1B family.</text>
</comment>
<dbReference type="Pfam" id="PF20644">
    <property type="entry name" value="Rrn7_cyclin_N"/>
    <property type="match status" value="1"/>
</dbReference>
<feature type="region of interest" description="Disordered" evidence="14">
    <location>
        <begin position="299"/>
        <end position="318"/>
    </location>
</feature>
<evidence type="ECO:0000256" key="12">
    <source>
        <dbReference type="ARBA" id="ARBA00030355"/>
    </source>
</evidence>
<dbReference type="Pfam" id="PF11781">
    <property type="entry name" value="Zn_ribbon_RRN7"/>
    <property type="match status" value="1"/>
</dbReference>
<evidence type="ECO:0000259" key="16">
    <source>
        <dbReference type="Pfam" id="PF20644"/>
    </source>
</evidence>
<keyword evidence="5" id="KW-0863">Zinc-finger</keyword>
<dbReference type="GO" id="GO:0042790">
    <property type="term" value="P:nucleolar large rRNA transcription by RNA polymerase I"/>
    <property type="evidence" value="ECO:0007669"/>
    <property type="project" value="TreeGrafter"/>
</dbReference>
<reference evidence="18" key="1">
    <citation type="submission" date="2022-03" db="EMBL/GenBank/DDBJ databases">
        <title>Genomic analyses of argali, domestic sheep and their hybrids provide insights into chromosomal evolution, heterosis and genetic basis of agronomic traits.</title>
        <authorList>
            <person name="Li M."/>
        </authorList>
    </citation>
    <scope>NUCLEOTIDE SEQUENCE</scope>
    <source>
        <strain evidence="18">CAU-MHL-2022a</strain>
        <tissue evidence="18">Skin</tissue>
    </source>
</reference>
<dbReference type="PANTHER" id="PTHR31576">
    <property type="entry name" value="TATA BOX-BINDING PROTEIN-ASSOCIATED FACTOR RNA POLYMERASE I SUBUNIT B"/>
    <property type="match status" value="1"/>
</dbReference>
<evidence type="ECO:0000256" key="9">
    <source>
        <dbReference type="ARBA" id="ARBA00023163"/>
    </source>
</evidence>
<keyword evidence="8" id="KW-0238">DNA-binding</keyword>
<evidence type="ECO:0000259" key="17">
    <source>
        <dbReference type="Pfam" id="PF20645"/>
    </source>
</evidence>
<evidence type="ECO:0000259" key="15">
    <source>
        <dbReference type="Pfam" id="PF11781"/>
    </source>
</evidence>
<keyword evidence="19" id="KW-1185">Reference proteome</keyword>
<evidence type="ECO:0000256" key="3">
    <source>
        <dbReference type="ARBA" id="ARBA00018994"/>
    </source>
</evidence>